<gene>
    <name evidence="1" type="ORF">SCLCIDRAFT_861213</name>
</gene>
<dbReference type="AlphaFoldDB" id="A0A0C3AAF0"/>
<evidence type="ECO:0000313" key="2">
    <source>
        <dbReference type="Proteomes" id="UP000053989"/>
    </source>
</evidence>
<accession>A0A0C3AAF0</accession>
<dbReference type="EMBL" id="KN822047">
    <property type="protein sequence ID" value="KIM61887.1"/>
    <property type="molecule type" value="Genomic_DNA"/>
</dbReference>
<reference evidence="2" key="2">
    <citation type="submission" date="2015-01" db="EMBL/GenBank/DDBJ databases">
        <title>Evolutionary Origins and Diversification of the Mycorrhizal Mutualists.</title>
        <authorList>
            <consortium name="DOE Joint Genome Institute"/>
            <consortium name="Mycorrhizal Genomics Consortium"/>
            <person name="Kohler A."/>
            <person name="Kuo A."/>
            <person name="Nagy L.G."/>
            <person name="Floudas D."/>
            <person name="Copeland A."/>
            <person name="Barry K.W."/>
            <person name="Cichocki N."/>
            <person name="Veneault-Fourrey C."/>
            <person name="LaButti K."/>
            <person name="Lindquist E.A."/>
            <person name="Lipzen A."/>
            <person name="Lundell T."/>
            <person name="Morin E."/>
            <person name="Murat C."/>
            <person name="Riley R."/>
            <person name="Ohm R."/>
            <person name="Sun H."/>
            <person name="Tunlid A."/>
            <person name="Henrissat B."/>
            <person name="Grigoriev I.V."/>
            <person name="Hibbett D.S."/>
            <person name="Martin F."/>
        </authorList>
    </citation>
    <scope>NUCLEOTIDE SEQUENCE [LARGE SCALE GENOMIC DNA]</scope>
    <source>
        <strain evidence="2">Foug A</strain>
    </source>
</reference>
<reference evidence="1 2" key="1">
    <citation type="submission" date="2014-04" db="EMBL/GenBank/DDBJ databases">
        <authorList>
            <consortium name="DOE Joint Genome Institute"/>
            <person name="Kuo A."/>
            <person name="Kohler A."/>
            <person name="Nagy L.G."/>
            <person name="Floudas D."/>
            <person name="Copeland A."/>
            <person name="Barry K.W."/>
            <person name="Cichocki N."/>
            <person name="Veneault-Fourrey C."/>
            <person name="LaButti K."/>
            <person name="Lindquist E.A."/>
            <person name="Lipzen A."/>
            <person name="Lundell T."/>
            <person name="Morin E."/>
            <person name="Murat C."/>
            <person name="Sun H."/>
            <person name="Tunlid A."/>
            <person name="Henrissat B."/>
            <person name="Grigoriev I.V."/>
            <person name="Hibbett D.S."/>
            <person name="Martin F."/>
            <person name="Nordberg H.P."/>
            <person name="Cantor M.N."/>
            <person name="Hua S.X."/>
        </authorList>
    </citation>
    <scope>NUCLEOTIDE SEQUENCE [LARGE SCALE GENOMIC DNA]</scope>
    <source>
        <strain evidence="1 2">Foug A</strain>
    </source>
</reference>
<dbReference type="HOGENOM" id="CLU_1918333_0_0_1"/>
<dbReference type="InParanoid" id="A0A0C3AAF0"/>
<evidence type="ECO:0000313" key="1">
    <source>
        <dbReference type="EMBL" id="KIM61887.1"/>
    </source>
</evidence>
<name>A0A0C3AAF0_9AGAM</name>
<proteinExistence type="predicted"/>
<sequence length="132" mass="13658">MARTSFDLSTNALFCSQSLHCHASFGQATVHLCPLCCKIFFSPLAISAACPPAGGAILPAFLAIAASVTAVLAQSQVLSFPVTLQVMDPGSLTRTISSLVADNLPYDVGCSATYTSSSGQTQLCYYVTVVSA</sequence>
<dbReference type="Proteomes" id="UP000053989">
    <property type="component" value="Unassembled WGS sequence"/>
</dbReference>
<organism evidence="1 2">
    <name type="scientific">Scleroderma citrinum Foug A</name>
    <dbReference type="NCBI Taxonomy" id="1036808"/>
    <lineage>
        <taxon>Eukaryota</taxon>
        <taxon>Fungi</taxon>
        <taxon>Dikarya</taxon>
        <taxon>Basidiomycota</taxon>
        <taxon>Agaricomycotina</taxon>
        <taxon>Agaricomycetes</taxon>
        <taxon>Agaricomycetidae</taxon>
        <taxon>Boletales</taxon>
        <taxon>Sclerodermatineae</taxon>
        <taxon>Sclerodermataceae</taxon>
        <taxon>Scleroderma</taxon>
    </lineage>
</organism>
<keyword evidence="2" id="KW-1185">Reference proteome</keyword>
<protein>
    <submittedName>
        <fullName evidence="1">Uncharacterized protein</fullName>
    </submittedName>
</protein>